<dbReference type="PANTHER" id="PTHR30036">
    <property type="entry name" value="D-XYLOSE-BINDING PERIPLASMIC PROTEIN"/>
    <property type="match status" value="1"/>
</dbReference>
<evidence type="ECO:0000259" key="4">
    <source>
        <dbReference type="Pfam" id="PF13407"/>
    </source>
</evidence>
<dbReference type="Gene3D" id="3.40.50.2300">
    <property type="match status" value="2"/>
</dbReference>
<proteinExistence type="predicted"/>
<evidence type="ECO:0000256" key="2">
    <source>
        <dbReference type="ARBA" id="ARBA00022729"/>
    </source>
</evidence>
<organism evidence="5 6">
    <name type="scientific">Catenuloplanes indicus</name>
    <dbReference type="NCBI Taxonomy" id="137267"/>
    <lineage>
        <taxon>Bacteria</taxon>
        <taxon>Bacillati</taxon>
        <taxon>Actinomycetota</taxon>
        <taxon>Actinomycetes</taxon>
        <taxon>Micromonosporales</taxon>
        <taxon>Micromonosporaceae</taxon>
        <taxon>Catenuloplanes</taxon>
    </lineage>
</organism>
<dbReference type="Proteomes" id="UP001240236">
    <property type="component" value="Unassembled WGS sequence"/>
</dbReference>
<dbReference type="EMBL" id="JAUSUZ010000001">
    <property type="protein sequence ID" value="MDQ0369123.1"/>
    <property type="molecule type" value="Genomic_DNA"/>
</dbReference>
<comment type="caution">
    <text evidence="5">The sequence shown here is derived from an EMBL/GenBank/DDBJ whole genome shotgun (WGS) entry which is preliminary data.</text>
</comment>
<evidence type="ECO:0000313" key="5">
    <source>
        <dbReference type="EMBL" id="MDQ0369123.1"/>
    </source>
</evidence>
<dbReference type="PANTHER" id="PTHR30036:SF1">
    <property type="entry name" value="D-XYLOSE-BINDING PERIPLASMIC PROTEIN"/>
    <property type="match status" value="1"/>
</dbReference>
<dbReference type="SUPFAM" id="SSF53822">
    <property type="entry name" value="Periplasmic binding protein-like I"/>
    <property type="match status" value="1"/>
</dbReference>
<keyword evidence="6" id="KW-1185">Reference proteome</keyword>
<gene>
    <name evidence="5" type="ORF">J2S42_005792</name>
</gene>
<sequence>MAALTAGGCGGDDDPGESPGTDGGYRVGLLLPESKTTRYDTFDRPYIEARIGEVCANCEVLYRNADSDAAQQATQAAELLAQDVRVLILDAVDAAAAASVVTDADARGVPVVAYDRLARGPVDYYVSFDNEKVGQVQAQSLLDALGGERARPIVMINGAPADPNAAGFRKGAHAVLDGKVTIGREFDAADWSAESARTGMAAAITALGADRIAGVYAANDGTAGGAIEALKAAGVTDLPPVTGQDAEIAAVQRILAGEQYSTIYKAIKPQATVAADMAVAAATGTAYAGHATTVIDNGAAKVTSVLLPPVVVTSANVKDTVIADGFYTAQQLCTGSYAAACHAAGIF</sequence>
<dbReference type="GO" id="GO:0030246">
    <property type="term" value="F:carbohydrate binding"/>
    <property type="evidence" value="ECO:0007669"/>
    <property type="project" value="TreeGrafter"/>
</dbReference>
<feature type="region of interest" description="Disordered" evidence="3">
    <location>
        <begin position="1"/>
        <end position="25"/>
    </location>
</feature>
<keyword evidence="2" id="KW-0732">Signal</keyword>
<accession>A0AAE4B2M7</accession>
<dbReference type="InterPro" id="IPR025997">
    <property type="entry name" value="SBP_2_dom"/>
</dbReference>
<evidence type="ECO:0000256" key="1">
    <source>
        <dbReference type="ARBA" id="ARBA00004196"/>
    </source>
</evidence>
<dbReference type="GO" id="GO:0030288">
    <property type="term" value="C:outer membrane-bounded periplasmic space"/>
    <property type="evidence" value="ECO:0007669"/>
    <property type="project" value="TreeGrafter"/>
</dbReference>
<dbReference type="InterPro" id="IPR028082">
    <property type="entry name" value="Peripla_BP_I"/>
</dbReference>
<dbReference type="InterPro" id="IPR050555">
    <property type="entry name" value="Bact_Solute-Bind_Prot2"/>
</dbReference>
<protein>
    <submittedName>
        <fullName evidence="5">D-xylose transport system substrate-binding protein</fullName>
    </submittedName>
</protein>
<dbReference type="Pfam" id="PF13407">
    <property type="entry name" value="Peripla_BP_4"/>
    <property type="match status" value="1"/>
</dbReference>
<dbReference type="AlphaFoldDB" id="A0AAE4B2M7"/>
<feature type="domain" description="Periplasmic binding protein" evidence="4">
    <location>
        <begin position="31"/>
        <end position="285"/>
    </location>
</feature>
<comment type="subcellular location">
    <subcellularLocation>
        <location evidence="1">Cell envelope</location>
    </subcellularLocation>
</comment>
<name>A0AAE4B2M7_9ACTN</name>
<dbReference type="RefSeq" id="WP_307244122.1">
    <property type="nucleotide sequence ID" value="NZ_JAUSUZ010000001.1"/>
</dbReference>
<evidence type="ECO:0000256" key="3">
    <source>
        <dbReference type="SAM" id="MobiDB-lite"/>
    </source>
</evidence>
<reference evidence="5 6" key="1">
    <citation type="submission" date="2023-07" db="EMBL/GenBank/DDBJ databases">
        <title>Sequencing the genomes of 1000 actinobacteria strains.</title>
        <authorList>
            <person name="Klenk H.-P."/>
        </authorList>
    </citation>
    <scope>NUCLEOTIDE SEQUENCE [LARGE SCALE GENOMIC DNA]</scope>
    <source>
        <strain evidence="5 6">DSM 44709</strain>
    </source>
</reference>
<evidence type="ECO:0000313" key="6">
    <source>
        <dbReference type="Proteomes" id="UP001240236"/>
    </source>
</evidence>